<dbReference type="PANTHER" id="PTHR47482">
    <property type="entry name" value="OS11G0632001 PROTEIN"/>
    <property type="match status" value="1"/>
</dbReference>
<dbReference type="STRING" id="888268.A0A1E5W4D6"/>
<dbReference type="EMBL" id="LWDX02021676">
    <property type="protein sequence ID" value="OEL32263.1"/>
    <property type="molecule type" value="Genomic_DNA"/>
</dbReference>
<dbReference type="PANTHER" id="PTHR47482:SF24">
    <property type="entry name" value="PROTEIN FAR1-RELATED SEQUENCE"/>
    <property type="match status" value="1"/>
</dbReference>
<organism evidence="2 3">
    <name type="scientific">Dichanthelium oligosanthes</name>
    <dbReference type="NCBI Taxonomy" id="888268"/>
    <lineage>
        <taxon>Eukaryota</taxon>
        <taxon>Viridiplantae</taxon>
        <taxon>Streptophyta</taxon>
        <taxon>Embryophyta</taxon>
        <taxon>Tracheophyta</taxon>
        <taxon>Spermatophyta</taxon>
        <taxon>Magnoliopsida</taxon>
        <taxon>Liliopsida</taxon>
        <taxon>Poales</taxon>
        <taxon>Poaceae</taxon>
        <taxon>PACMAD clade</taxon>
        <taxon>Panicoideae</taxon>
        <taxon>Panicodae</taxon>
        <taxon>Paniceae</taxon>
        <taxon>Dichantheliinae</taxon>
        <taxon>Dichanthelium</taxon>
    </lineage>
</organism>
<dbReference type="AlphaFoldDB" id="A0A1E5W4D6"/>
<evidence type="ECO:0000313" key="3">
    <source>
        <dbReference type="Proteomes" id="UP000095767"/>
    </source>
</evidence>
<accession>A0A1E5W4D6</accession>
<reference evidence="2 3" key="1">
    <citation type="submission" date="2016-09" db="EMBL/GenBank/DDBJ databases">
        <title>The draft genome of Dichanthelium oligosanthes: A C3 panicoid grass species.</title>
        <authorList>
            <person name="Studer A.J."/>
            <person name="Schnable J.C."/>
            <person name="Brutnell T.P."/>
        </authorList>
    </citation>
    <scope>NUCLEOTIDE SEQUENCE [LARGE SCALE GENOMIC DNA]</scope>
    <source>
        <strain evidence="3">cv. Kellogg 1175</strain>
        <tissue evidence="2">Leaf</tissue>
    </source>
</reference>
<name>A0A1E5W4D6_9POAL</name>
<dbReference type="InterPro" id="IPR004330">
    <property type="entry name" value="FAR1_DNA_bnd_dom"/>
</dbReference>
<comment type="caution">
    <text evidence="2">The sequence shown here is derived from an EMBL/GenBank/DDBJ whole genome shotgun (WGS) entry which is preliminary data.</text>
</comment>
<gene>
    <name evidence="2" type="ORF">BAE44_0006719</name>
</gene>
<evidence type="ECO:0000259" key="1">
    <source>
        <dbReference type="Pfam" id="PF03101"/>
    </source>
</evidence>
<dbReference type="Pfam" id="PF03101">
    <property type="entry name" value="FAR1"/>
    <property type="match status" value="1"/>
</dbReference>
<proteinExistence type="predicted"/>
<dbReference type="OrthoDB" id="785127at2759"/>
<feature type="domain" description="FAR1" evidence="1">
    <location>
        <begin position="87"/>
        <end position="185"/>
    </location>
</feature>
<keyword evidence="3" id="KW-1185">Reference proteome</keyword>
<protein>
    <recommendedName>
        <fullName evidence="1">FAR1 domain-containing protein</fullName>
    </recommendedName>
</protein>
<evidence type="ECO:0000313" key="2">
    <source>
        <dbReference type="EMBL" id="OEL32263.1"/>
    </source>
</evidence>
<sequence>MQTSVSAPAATPVQSIVRCYGQSGNSAKKVDLAPTVSLLQAESGGLTVPTAQTSSNAGDVEDGVEVLSTPQEPYLGLTFSTPETARDYYNSYTRHTRFSIRIDSSRESRKDNEKRKVFFVCQKAGVNKKQKADEDGPITEKKIVKQRCRDYIDRTRCPARMIVRKTAPSQWEVVFFEREHNHECVKKFPLTKYMKSHRDIPAEEKEFIKLLHGCCINTTRAYQIMVELYGGIENCPYTEGDAKNLRVENRAEYRGKDMKATLDYF</sequence>
<dbReference type="Proteomes" id="UP000095767">
    <property type="component" value="Unassembled WGS sequence"/>
</dbReference>